<feature type="region of interest" description="Disordered" evidence="7">
    <location>
        <begin position="141"/>
        <end position="171"/>
    </location>
</feature>
<organism evidence="9 10">
    <name type="scientific">Lactuca saligna</name>
    <name type="common">Willowleaf lettuce</name>
    <dbReference type="NCBI Taxonomy" id="75948"/>
    <lineage>
        <taxon>Eukaryota</taxon>
        <taxon>Viridiplantae</taxon>
        <taxon>Streptophyta</taxon>
        <taxon>Embryophyta</taxon>
        <taxon>Tracheophyta</taxon>
        <taxon>Spermatophyta</taxon>
        <taxon>Magnoliopsida</taxon>
        <taxon>eudicotyledons</taxon>
        <taxon>Gunneridae</taxon>
        <taxon>Pentapetalae</taxon>
        <taxon>asterids</taxon>
        <taxon>campanulids</taxon>
        <taxon>Asterales</taxon>
        <taxon>Asteraceae</taxon>
        <taxon>Cichorioideae</taxon>
        <taxon>Cichorieae</taxon>
        <taxon>Lactucinae</taxon>
        <taxon>Lactuca</taxon>
    </lineage>
</organism>
<dbReference type="GO" id="GO:0005777">
    <property type="term" value="C:peroxisome"/>
    <property type="evidence" value="ECO:0007669"/>
    <property type="project" value="TreeGrafter"/>
</dbReference>
<dbReference type="InterPro" id="IPR006176">
    <property type="entry name" value="3-OHacyl-CoA_DH_NAD-bd"/>
</dbReference>
<dbReference type="Proteomes" id="UP001177003">
    <property type="component" value="Chromosome 0"/>
</dbReference>
<dbReference type="EMBL" id="OX465086">
    <property type="protein sequence ID" value="CAI9262585.1"/>
    <property type="molecule type" value="Genomic_DNA"/>
</dbReference>
<dbReference type="Gene3D" id="3.40.50.720">
    <property type="entry name" value="NAD(P)-binding Rossmann-like Domain"/>
    <property type="match status" value="1"/>
</dbReference>
<dbReference type="GO" id="GO:0003857">
    <property type="term" value="F:(3S)-3-hydroxyacyl-CoA dehydrogenase (NAD+) activity"/>
    <property type="evidence" value="ECO:0007669"/>
    <property type="project" value="TreeGrafter"/>
</dbReference>
<proteinExistence type="inferred from homology"/>
<evidence type="ECO:0000256" key="5">
    <source>
        <dbReference type="ARBA" id="ARBA00023268"/>
    </source>
</evidence>
<keyword evidence="2" id="KW-0560">Oxidoreductase</keyword>
<dbReference type="CDD" id="cd06558">
    <property type="entry name" value="crotonase-like"/>
    <property type="match status" value="1"/>
</dbReference>
<protein>
    <recommendedName>
        <fullName evidence="8">3-hydroxyacyl-CoA dehydrogenase NAD binding domain-containing protein</fullName>
    </recommendedName>
</protein>
<keyword evidence="4" id="KW-0456">Lyase</keyword>
<feature type="region of interest" description="Disordered" evidence="7">
    <location>
        <begin position="56"/>
        <end position="75"/>
    </location>
</feature>
<dbReference type="GO" id="GO:0070403">
    <property type="term" value="F:NAD+ binding"/>
    <property type="evidence" value="ECO:0007669"/>
    <property type="project" value="InterPro"/>
</dbReference>
<comment type="similarity">
    <text evidence="6">Belongs to the enoyl-CoA hydratase/isomerase family.</text>
</comment>
<dbReference type="AlphaFoldDB" id="A0AA35VAS9"/>
<dbReference type="GO" id="GO:0006635">
    <property type="term" value="P:fatty acid beta-oxidation"/>
    <property type="evidence" value="ECO:0007669"/>
    <property type="project" value="TreeGrafter"/>
</dbReference>
<dbReference type="GO" id="GO:0016853">
    <property type="term" value="F:isomerase activity"/>
    <property type="evidence" value="ECO:0007669"/>
    <property type="project" value="UniProtKB-KW"/>
</dbReference>
<dbReference type="GO" id="GO:0016829">
    <property type="term" value="F:lyase activity"/>
    <property type="evidence" value="ECO:0007669"/>
    <property type="project" value="UniProtKB-KW"/>
</dbReference>
<dbReference type="Pfam" id="PF00378">
    <property type="entry name" value="ECH_1"/>
    <property type="match status" value="1"/>
</dbReference>
<sequence>MFIYTLNTYLLYIRGDDDAMEREDEKFMEKLHQEKISLEENIKVKPGDVKDLEAKLETMKSGPSPRESKEEEHGMLEKDIKKFNKLIEQLQTHVVSMEKLLEEKRRNWLKLGNDFQYELNDKGLTPAEVLGMDCKSTLKPALKSSSDDVTPGFGNGFQETPKTSTTNGIPSSLTPPSWDGFASWASYLFSWKEYFDSESKQGKKLTEQDYSDMVALHCSPVSNFSAYVSPEASTQLAATTTWGSRVTAVAFGPTCGGSVIAIVIVEGQYMSPYDPDEVSLNNICDCHSGCGFSFSSFHSAQTTIWPWIRQDKMQAIRRNKCSRGESNGAGYASFCHMLASHAVTAGTSGTPTGTPAPGAMSMSRWEQTNARKNGRFSGGFDINVFQKVHKTGDISQLPDVSVALVTNTIEDAKKPTVAAVQGLALGGGLELAMGCHACVAAPRAQLGLPELSLGVMPVFGGSQRLPRLLGLSKTVEMMLSSKPILSEEGGKLGLVDAIVPPQELLKVAKTWALDIAEARKPWARSLHHTDKIGSPSEALPKVTDVGLKPRSVKKVIVIGGGLMWSGIATALILGNIKVVLKDVNSKYLQKGLKITEANVKGLAARKKLLQGQGEKALSLVNGVLDYSQFKDVDMVTEAVIENIPLKKKIFSDIENICPPHCILATNTSTIDLNLIGEKIKFQDRVIGAHFFSSPDATTRDS</sequence>
<dbReference type="PANTHER" id="PTHR23309:SF40">
    <property type="entry name" value="3-HYDROXYACYL-COA DEHYDROGENASE-RELATED"/>
    <property type="match status" value="1"/>
</dbReference>
<dbReference type="InterPro" id="IPR001753">
    <property type="entry name" value="Enoyl-CoA_hydra/iso"/>
</dbReference>
<evidence type="ECO:0000256" key="6">
    <source>
        <dbReference type="RuleBase" id="RU003707"/>
    </source>
</evidence>
<evidence type="ECO:0000256" key="7">
    <source>
        <dbReference type="SAM" id="MobiDB-lite"/>
    </source>
</evidence>
<name>A0AA35VAS9_LACSI</name>
<dbReference type="PROSITE" id="PS00166">
    <property type="entry name" value="ENOYL_COA_HYDRATASE"/>
    <property type="match status" value="1"/>
</dbReference>
<evidence type="ECO:0000256" key="3">
    <source>
        <dbReference type="ARBA" id="ARBA00023235"/>
    </source>
</evidence>
<feature type="compositionally biased region" description="Basic and acidic residues" evidence="7">
    <location>
        <begin position="66"/>
        <end position="75"/>
    </location>
</feature>
<keyword evidence="10" id="KW-1185">Reference proteome</keyword>
<dbReference type="PANTHER" id="PTHR23309">
    <property type="entry name" value="3-HYDROXYACYL-COA DEHYROGENASE"/>
    <property type="match status" value="1"/>
</dbReference>
<gene>
    <name evidence="9" type="ORF">LSALG_LOCUS3317</name>
</gene>
<dbReference type="InterPro" id="IPR036291">
    <property type="entry name" value="NAD(P)-bd_dom_sf"/>
</dbReference>
<keyword evidence="3" id="KW-0413">Isomerase</keyword>
<dbReference type="InterPro" id="IPR018376">
    <property type="entry name" value="Enoyl-CoA_hyd/isom_CS"/>
</dbReference>
<dbReference type="InterPro" id="IPR029045">
    <property type="entry name" value="ClpP/crotonase-like_dom_sf"/>
</dbReference>
<keyword evidence="5" id="KW-0511">Multifunctional enzyme</keyword>
<accession>A0AA35VAS9</accession>
<evidence type="ECO:0000259" key="8">
    <source>
        <dbReference type="Pfam" id="PF02737"/>
    </source>
</evidence>
<evidence type="ECO:0000256" key="1">
    <source>
        <dbReference type="ARBA" id="ARBA00005005"/>
    </source>
</evidence>
<feature type="compositionally biased region" description="Polar residues" evidence="7">
    <location>
        <begin position="157"/>
        <end position="171"/>
    </location>
</feature>
<dbReference type="Pfam" id="PF02737">
    <property type="entry name" value="3HCDH_N"/>
    <property type="match status" value="1"/>
</dbReference>
<reference evidence="9" key="1">
    <citation type="submission" date="2023-04" db="EMBL/GenBank/DDBJ databases">
        <authorList>
            <person name="Vijverberg K."/>
            <person name="Xiong W."/>
            <person name="Schranz E."/>
        </authorList>
    </citation>
    <scope>NUCLEOTIDE SEQUENCE</scope>
</reference>
<dbReference type="SUPFAM" id="SSF51735">
    <property type="entry name" value="NAD(P)-binding Rossmann-fold domains"/>
    <property type="match status" value="1"/>
</dbReference>
<evidence type="ECO:0000313" key="10">
    <source>
        <dbReference type="Proteomes" id="UP001177003"/>
    </source>
</evidence>
<comment type="pathway">
    <text evidence="1">Lipid metabolism; fatty acid beta-oxidation.</text>
</comment>
<evidence type="ECO:0000256" key="2">
    <source>
        <dbReference type="ARBA" id="ARBA00023002"/>
    </source>
</evidence>
<evidence type="ECO:0000313" key="9">
    <source>
        <dbReference type="EMBL" id="CAI9262585.1"/>
    </source>
</evidence>
<feature type="domain" description="3-hydroxyacyl-CoA dehydrogenase NAD binding" evidence="8">
    <location>
        <begin position="554"/>
        <end position="695"/>
    </location>
</feature>
<dbReference type="FunFam" id="3.40.50.720:FF:000009">
    <property type="entry name" value="Fatty oxidation complex, alpha subunit"/>
    <property type="match status" value="1"/>
</dbReference>
<dbReference type="Gene3D" id="3.90.226.10">
    <property type="entry name" value="2-enoyl-CoA Hydratase, Chain A, domain 1"/>
    <property type="match status" value="1"/>
</dbReference>
<dbReference type="SUPFAM" id="SSF52096">
    <property type="entry name" value="ClpP/crotonase"/>
    <property type="match status" value="1"/>
</dbReference>
<evidence type="ECO:0000256" key="4">
    <source>
        <dbReference type="ARBA" id="ARBA00023239"/>
    </source>
</evidence>